<comment type="caution">
    <text evidence="2">The sequence shown here is derived from an EMBL/GenBank/DDBJ whole genome shotgun (WGS) entry which is preliminary data.</text>
</comment>
<feature type="signal peptide" evidence="1">
    <location>
        <begin position="1"/>
        <end position="22"/>
    </location>
</feature>
<name>A0A7W8DQM3_9BACT</name>
<dbReference type="Proteomes" id="UP000534294">
    <property type="component" value="Unassembled WGS sequence"/>
</dbReference>
<organism evidence="2 3">
    <name type="scientific">Prosthecobacter dejongeii</name>
    <dbReference type="NCBI Taxonomy" id="48465"/>
    <lineage>
        <taxon>Bacteria</taxon>
        <taxon>Pseudomonadati</taxon>
        <taxon>Verrucomicrobiota</taxon>
        <taxon>Verrucomicrobiia</taxon>
        <taxon>Verrucomicrobiales</taxon>
        <taxon>Verrucomicrobiaceae</taxon>
        <taxon>Prosthecobacter</taxon>
    </lineage>
</organism>
<accession>A0A7W8DQM3</accession>
<dbReference type="RefSeq" id="WP_184209348.1">
    <property type="nucleotide sequence ID" value="NZ_JACHIF010000005.1"/>
</dbReference>
<feature type="chain" id="PRO_5031506749" evidence="1">
    <location>
        <begin position="23"/>
        <end position="434"/>
    </location>
</feature>
<dbReference type="Pfam" id="PF00657">
    <property type="entry name" value="Lipase_GDSL"/>
    <property type="match status" value="1"/>
</dbReference>
<dbReference type="InterPro" id="IPR036514">
    <property type="entry name" value="SGNH_hydro_sf"/>
</dbReference>
<evidence type="ECO:0000313" key="3">
    <source>
        <dbReference type="Proteomes" id="UP000534294"/>
    </source>
</evidence>
<gene>
    <name evidence="2" type="ORF">HNQ64_002740</name>
</gene>
<dbReference type="SUPFAM" id="SSF52266">
    <property type="entry name" value="SGNH hydrolase"/>
    <property type="match status" value="1"/>
</dbReference>
<proteinExistence type="predicted"/>
<dbReference type="EMBL" id="JACHIF010000005">
    <property type="protein sequence ID" value="MBB5038477.1"/>
    <property type="molecule type" value="Genomic_DNA"/>
</dbReference>
<keyword evidence="3" id="KW-1185">Reference proteome</keyword>
<dbReference type="GO" id="GO:0016788">
    <property type="term" value="F:hydrolase activity, acting on ester bonds"/>
    <property type="evidence" value="ECO:0007669"/>
    <property type="project" value="InterPro"/>
</dbReference>
<reference evidence="2 3" key="1">
    <citation type="submission" date="2020-08" db="EMBL/GenBank/DDBJ databases">
        <title>Genomic Encyclopedia of Type Strains, Phase IV (KMG-IV): sequencing the most valuable type-strain genomes for metagenomic binning, comparative biology and taxonomic classification.</title>
        <authorList>
            <person name="Goeker M."/>
        </authorList>
    </citation>
    <scope>NUCLEOTIDE SEQUENCE [LARGE SCALE GENOMIC DNA]</scope>
    <source>
        <strain evidence="2 3">DSM 12251</strain>
    </source>
</reference>
<protein>
    <submittedName>
        <fullName evidence="2">Lysophospholipase L1-like esterase</fullName>
    </submittedName>
</protein>
<evidence type="ECO:0000313" key="2">
    <source>
        <dbReference type="EMBL" id="MBB5038477.1"/>
    </source>
</evidence>
<keyword evidence="1" id="KW-0732">Signal</keyword>
<sequence length="434" mass="47983">MSPLFRLCLPLIVATLCQPVTAAQCLVLGDSLTKEYEVEFPALFPANPASWDSRNWIEILHERRNAWFDLGEFDGYADPRLTGHEHNWAFPGATTTEIRGQLSSFQNFWWVWELEGQIEDAAERIVIFAGGNDVDSYYGQIYNGASPTTYINQTRDNLQWIVNYVRGVKSSLPIVLVSVPHLGCAPDVQRQYPTDPVKTARVTAALDSLNAQLATFAQSKGIGFVPGVYQFTKDIINGPFRIGGIDFYKQADPDSRPRYVFSGDGFHPATSAHGKIAQMVIEAFRAKYPATQITPLTDREIVSNILGLNPDIPFQEWIATQGIPNGQTAPQDDPDGDGLTNAVEFSLEGASASVATPSLILPQIENGNVPRQLAWTYRLRPLAAEWAPPRLQQSANLVNWTDLPPSAITTNPDGSQTARLPLIGRGFMRLKVDR</sequence>
<evidence type="ECO:0000256" key="1">
    <source>
        <dbReference type="SAM" id="SignalP"/>
    </source>
</evidence>
<dbReference type="InterPro" id="IPR001087">
    <property type="entry name" value="GDSL"/>
</dbReference>
<dbReference type="Gene3D" id="3.40.50.1110">
    <property type="entry name" value="SGNH hydrolase"/>
    <property type="match status" value="1"/>
</dbReference>
<dbReference type="AlphaFoldDB" id="A0A7W8DQM3"/>